<keyword evidence="3" id="KW-0378">Hydrolase</keyword>
<dbReference type="PANTHER" id="PTHR43142">
    <property type="entry name" value="CARBOXYLIC ESTER HYDROLASE"/>
    <property type="match status" value="1"/>
</dbReference>
<keyword evidence="2" id="KW-0719">Serine esterase</keyword>
<evidence type="ECO:0000259" key="5">
    <source>
        <dbReference type="Pfam" id="PF00135"/>
    </source>
</evidence>
<accession>A0AAW1V3M7</accession>
<comment type="similarity">
    <text evidence="1">Belongs to the type-B carboxylesterase/lipase family.</text>
</comment>
<dbReference type="InterPro" id="IPR029058">
    <property type="entry name" value="AB_hydrolase_fold"/>
</dbReference>
<protein>
    <recommendedName>
        <fullName evidence="5">Carboxylesterase type B domain-containing protein</fullName>
    </recommendedName>
</protein>
<proteinExistence type="inferred from homology"/>
<dbReference type="EMBL" id="JARQZJ010000103">
    <property type="protein sequence ID" value="KAK9886892.1"/>
    <property type="molecule type" value="Genomic_DNA"/>
</dbReference>
<dbReference type="Gene3D" id="3.40.50.1820">
    <property type="entry name" value="alpha/beta hydrolase"/>
    <property type="match status" value="1"/>
</dbReference>
<feature type="domain" description="Carboxylesterase type B" evidence="5">
    <location>
        <begin position="3"/>
        <end position="526"/>
    </location>
</feature>
<gene>
    <name evidence="6" type="ORF">WA026_019149</name>
</gene>
<dbReference type="AlphaFoldDB" id="A0AAW1V3M7"/>
<evidence type="ECO:0000313" key="7">
    <source>
        <dbReference type="Proteomes" id="UP001431783"/>
    </source>
</evidence>
<dbReference type="SUPFAM" id="SSF53474">
    <property type="entry name" value="alpha/beta-Hydrolases"/>
    <property type="match status" value="1"/>
</dbReference>
<keyword evidence="7" id="KW-1185">Reference proteome</keyword>
<dbReference type="GO" id="GO:0052689">
    <property type="term" value="F:carboxylic ester hydrolase activity"/>
    <property type="evidence" value="ECO:0007669"/>
    <property type="project" value="UniProtKB-KW"/>
</dbReference>
<dbReference type="InterPro" id="IPR002018">
    <property type="entry name" value="CarbesteraseB"/>
</dbReference>
<comment type="caution">
    <text evidence="6">The sequence shown here is derived from an EMBL/GenBank/DDBJ whole genome shotgun (WGS) entry which is preliminary data.</text>
</comment>
<name>A0AAW1V3M7_9CUCU</name>
<evidence type="ECO:0000256" key="4">
    <source>
        <dbReference type="ARBA" id="ARBA00023180"/>
    </source>
</evidence>
<keyword evidence="4" id="KW-0325">Glycoprotein</keyword>
<organism evidence="6 7">
    <name type="scientific">Henosepilachna vigintioctopunctata</name>
    <dbReference type="NCBI Taxonomy" id="420089"/>
    <lineage>
        <taxon>Eukaryota</taxon>
        <taxon>Metazoa</taxon>
        <taxon>Ecdysozoa</taxon>
        <taxon>Arthropoda</taxon>
        <taxon>Hexapoda</taxon>
        <taxon>Insecta</taxon>
        <taxon>Pterygota</taxon>
        <taxon>Neoptera</taxon>
        <taxon>Endopterygota</taxon>
        <taxon>Coleoptera</taxon>
        <taxon>Polyphaga</taxon>
        <taxon>Cucujiformia</taxon>
        <taxon>Coccinelloidea</taxon>
        <taxon>Coccinellidae</taxon>
        <taxon>Epilachninae</taxon>
        <taxon>Epilachnini</taxon>
        <taxon>Henosepilachna</taxon>
    </lineage>
</organism>
<dbReference type="Proteomes" id="UP001431783">
    <property type="component" value="Unassembled WGS sequence"/>
</dbReference>
<evidence type="ECO:0000256" key="2">
    <source>
        <dbReference type="ARBA" id="ARBA00022487"/>
    </source>
</evidence>
<sequence>MDKTVVRISDGDIKGRQRKDVNGSTFLSFEGIPYGKPPVGNLRFKAPLPVDPWNGVKDALVQDLGSLCKQETFIQNEKGLSRTWSLEGSEDCLNLNVYTRELPDTKNSTLKPVMVFIHGGAWVTGTTRMYGPEILMTEDVVLVTVHYRLGAFGFLVLDDPNLGVSGNAAMKDQVLALKWIQKNISAFNGDNKNVTIFGHSAGAASVTLLMLSPSATGLFHKAAIQSGSVLSSWMVGNSQNAKHLAGALGFTGTDEKEILKFLQQQSAEKIYEAQLKLTDTIDPSQGRYFAFVVENKESKDAFLTEQPIELLKSGKYNQIPILTGYTNMEGLYLTLKDEGSPFGAKCFEEESLPPLALGLERNSEEFNKVVREIRKFYYGESEPKILSLPTTQLCSDSTIIRGVIKQAKHFSKAPNQSVYLYRISVPMNHGEPFSSSHLNGVPHGGELPFLFKMNIEPKLLFSDATILRNKFIKLWTNFAKYGNPIQSEEFINVKWKTVEKERMNFLDIADNMTVGIDPEKERMAFWDQLFGNYPPAVDY</sequence>
<evidence type="ECO:0000313" key="6">
    <source>
        <dbReference type="EMBL" id="KAK9886892.1"/>
    </source>
</evidence>
<dbReference type="PANTHER" id="PTHR43142:SF1">
    <property type="entry name" value="CARBOXYLIC ESTER HYDROLASE"/>
    <property type="match status" value="1"/>
</dbReference>
<evidence type="ECO:0000256" key="3">
    <source>
        <dbReference type="ARBA" id="ARBA00022801"/>
    </source>
</evidence>
<dbReference type="Pfam" id="PF00135">
    <property type="entry name" value="COesterase"/>
    <property type="match status" value="1"/>
</dbReference>
<evidence type="ECO:0000256" key="1">
    <source>
        <dbReference type="ARBA" id="ARBA00005964"/>
    </source>
</evidence>
<reference evidence="6 7" key="1">
    <citation type="submission" date="2023-03" db="EMBL/GenBank/DDBJ databases">
        <title>Genome insight into feeding habits of ladybird beetles.</title>
        <authorList>
            <person name="Li H.-S."/>
            <person name="Huang Y.-H."/>
            <person name="Pang H."/>
        </authorList>
    </citation>
    <scope>NUCLEOTIDE SEQUENCE [LARGE SCALE GENOMIC DNA]</scope>
    <source>
        <strain evidence="6">SYSU_2023b</strain>
        <tissue evidence="6">Whole body</tissue>
    </source>
</reference>